<evidence type="ECO:0000256" key="2">
    <source>
        <dbReference type="ARBA" id="ARBA00022737"/>
    </source>
</evidence>
<dbReference type="PANTHER" id="PTHR24388">
    <property type="entry name" value="ZINC FINGER PROTEIN"/>
    <property type="match status" value="1"/>
</dbReference>
<feature type="domain" description="C2H2-type" evidence="9">
    <location>
        <begin position="112"/>
        <end position="139"/>
    </location>
</feature>
<dbReference type="GO" id="GO:0000981">
    <property type="term" value="F:DNA-binding transcription factor activity, RNA polymerase II-specific"/>
    <property type="evidence" value="ECO:0007669"/>
    <property type="project" value="TreeGrafter"/>
</dbReference>
<dbReference type="SMART" id="SM00355">
    <property type="entry name" value="ZnF_C2H2"/>
    <property type="match status" value="7"/>
</dbReference>
<keyword evidence="2" id="KW-0677">Repeat</keyword>
<feature type="region of interest" description="Disordered" evidence="8">
    <location>
        <begin position="1190"/>
        <end position="1212"/>
    </location>
</feature>
<feature type="region of interest" description="Disordered" evidence="8">
    <location>
        <begin position="267"/>
        <end position="292"/>
    </location>
</feature>
<accession>A0A8T0ENP6</accession>
<feature type="domain" description="C2H2-type" evidence="9">
    <location>
        <begin position="1006"/>
        <end position="1033"/>
    </location>
</feature>
<evidence type="ECO:0000313" key="11">
    <source>
        <dbReference type="Proteomes" id="UP000807504"/>
    </source>
</evidence>
<evidence type="ECO:0000256" key="6">
    <source>
        <dbReference type="ARBA" id="ARBA00037948"/>
    </source>
</evidence>
<evidence type="ECO:0000256" key="5">
    <source>
        <dbReference type="ARBA" id="ARBA00023242"/>
    </source>
</evidence>
<comment type="similarity">
    <text evidence="6">Belongs to the snail C2H2-type zinc-finger protein family.</text>
</comment>
<feature type="region of interest" description="Disordered" evidence="8">
    <location>
        <begin position="57"/>
        <end position="94"/>
    </location>
</feature>
<feature type="region of interest" description="Disordered" evidence="8">
    <location>
        <begin position="552"/>
        <end position="571"/>
    </location>
</feature>
<feature type="region of interest" description="Disordered" evidence="8">
    <location>
        <begin position="162"/>
        <end position="183"/>
    </location>
</feature>
<dbReference type="GO" id="GO:0008270">
    <property type="term" value="F:zinc ion binding"/>
    <property type="evidence" value="ECO:0007669"/>
    <property type="project" value="UniProtKB-KW"/>
</dbReference>
<feature type="compositionally biased region" description="Polar residues" evidence="8">
    <location>
        <begin position="272"/>
        <end position="282"/>
    </location>
</feature>
<proteinExistence type="inferred from homology"/>
<feature type="compositionally biased region" description="Basic and acidic residues" evidence="8">
    <location>
        <begin position="283"/>
        <end position="292"/>
    </location>
</feature>
<dbReference type="GO" id="GO:0000978">
    <property type="term" value="F:RNA polymerase II cis-regulatory region sequence-specific DNA binding"/>
    <property type="evidence" value="ECO:0007669"/>
    <property type="project" value="TreeGrafter"/>
</dbReference>
<feature type="region of interest" description="Disordered" evidence="8">
    <location>
        <begin position="1292"/>
        <end position="1354"/>
    </location>
</feature>
<dbReference type="PANTHER" id="PTHR24388:SF104">
    <property type="entry name" value="AT-RICH BINDING PROTEIN-RELATED"/>
    <property type="match status" value="1"/>
</dbReference>
<evidence type="ECO:0000256" key="4">
    <source>
        <dbReference type="ARBA" id="ARBA00022833"/>
    </source>
</evidence>
<gene>
    <name evidence="10" type="ORF">HNY73_014001</name>
</gene>
<dbReference type="PROSITE" id="PS50157">
    <property type="entry name" value="ZINC_FINGER_C2H2_2"/>
    <property type="match status" value="6"/>
</dbReference>
<keyword evidence="3 7" id="KW-0863">Zinc-finger</keyword>
<dbReference type="InterPro" id="IPR036236">
    <property type="entry name" value="Znf_C2H2_sf"/>
</dbReference>
<dbReference type="PROSITE" id="PS00028">
    <property type="entry name" value="ZINC_FINGER_C2H2_1"/>
    <property type="match status" value="6"/>
</dbReference>
<dbReference type="Proteomes" id="UP000807504">
    <property type="component" value="Unassembled WGS sequence"/>
</dbReference>
<keyword evidence="5" id="KW-0539">Nucleus</keyword>
<feature type="domain" description="C2H2-type" evidence="9">
    <location>
        <begin position="1387"/>
        <end position="1414"/>
    </location>
</feature>
<dbReference type="InterPro" id="IPR013087">
    <property type="entry name" value="Znf_C2H2_type"/>
</dbReference>
<reference evidence="10" key="1">
    <citation type="journal article" date="2020" name="bioRxiv">
        <title>Chromosome-level reference genome of the European wasp spider Argiope bruennichi: a resource for studies on range expansion and evolutionary adaptation.</title>
        <authorList>
            <person name="Sheffer M.M."/>
            <person name="Hoppe A."/>
            <person name="Krehenwinkel H."/>
            <person name="Uhl G."/>
            <person name="Kuss A.W."/>
            <person name="Jensen L."/>
            <person name="Jensen C."/>
            <person name="Gillespie R.G."/>
            <person name="Hoff K.J."/>
            <person name="Prost S."/>
        </authorList>
    </citation>
    <scope>NUCLEOTIDE SEQUENCE</scope>
</reference>
<sequence length="1443" mass="166921">MSFNIQSLKRDINGNFKNVRNFGNSGEDSQTYTCSKCSDTFDKDHYQEFLDHCLNHPKSNERTRKKPTHNSPVKSKRNESKTEQNADSQKRIKIVHESPNSNRGLFENVKSFSCTLCSKRVSNIDALIKHLEIHRRDDELTTTNNLSNGNEIRPAVIRQKEIQSSPRQTIAARNDLESQSSSRQMIVDRNNLESQSFPRQMIIDCNDQNIQNHGLHEMKDEIKLSTVERTKRTAAQENIITQSNNERQNLQLNIDCNPKLRNLNLHKRDNEMTPTQNNNKKNSASDEVKEQRITKVSNGVQTSEYLNTKMFPMMSLLRAYICDICYEAFFSCEIFVRHYNLHQATNAETRASEIQQRNDMPVGDNMKQIDFIMGMFQNFFEYMSKNCNSEIPRRHLQPVSNSEFCEREIAVNTNLVEASQLREERNENIETITGREFADVSDESKRVVDDTEQIQMSHNKNQNLPKQLDVYNCCKASELCTCNTSLGKETETYRPIQDYGDITPMHEYNRKENKIEQNGNAVQNSFKRSNLEILAEASRMLPAIDDVNKELAAGSNSRSDSAHECHMNDESNNTEEIQIVYERRLIQRRYYQVREKNLMGGYDQYVVTERYLPSPNRIIDSNRRRLSERPMQRMSNHKVDNFQHSKNALSAKDRTYSKRAIRELDIPSTSRNTDSDDYGNAIFNSRCADSGGIVRRVPVQNNKSDYNVNEINFTQGRINGMNPSFSKENGAFLNDSLPTFTSHRISDNLKTGNSFETEMGLSSTNQPLKTYANFQRFRIHQNSRNNTGFEQQSQPNLSNCACNTTANSKFVSKNQEQFILNRINRRDINPKQISQLNPVFTMSNVSHQSTNSASFRNFSENSVQNAASFRHTFRNYADNDSRNISLFNKSNYEHESEISSLNTSLPFDKKIGRDSYDNTGSDKNYQIISDKANNVSDDPDTYDDIKKRSDDDCDIEKDTSTQSAVSSRNFFREKYSNHARMPESRTKVISNRRNKTYPATEKNNAISCEKCDLIFEDHAEYVDHFLEHKNEKESPNNPSETKMCHSTEKKYKYKCSACGKKYRYKTSLNDHIKSHQSNYRKCKMCRKGFLSESSVDDTIKGFCKDCETVVRFYADKLNNPSITTNKEKCSEKDKEELIHNSKHNNQSQSNKECSKVNRVTMECEVNKRKECLSTENQNTECFREENQNNEDCGSSETERIKENGNNSISRKGKRETLDCRRVGTETVDENNGGNMVADDSECFQVNLDEMRKEPISYANYIKNRVSSEKVKNHKQRENKNINEACDRNELVRNNENLTDTDAIHKERDAPCEADDEMESQNIDMTGEEAEVNNSTCEPEQEKSPKSGSNSEDFSKKCEKSKKIVMQLLRCDNNEYRLKNSSVSPCTLICKYCTAVFRERWAFIKHTREHTGSEHFLCNICDRRIKSRPSLTKHFRSEHPKVKI</sequence>
<dbReference type="SUPFAM" id="SSF57667">
    <property type="entry name" value="beta-beta-alpha zinc fingers"/>
    <property type="match status" value="2"/>
</dbReference>
<comment type="caution">
    <text evidence="10">The sequence shown here is derived from an EMBL/GenBank/DDBJ whole genome shotgun (WGS) entry which is preliminary data.</text>
</comment>
<dbReference type="InterPro" id="IPR050527">
    <property type="entry name" value="Snail/Krueppel_Znf"/>
</dbReference>
<evidence type="ECO:0000256" key="3">
    <source>
        <dbReference type="ARBA" id="ARBA00022771"/>
    </source>
</evidence>
<feature type="domain" description="C2H2-type" evidence="9">
    <location>
        <begin position="320"/>
        <end position="347"/>
    </location>
</feature>
<name>A0A8T0ENP6_ARGBR</name>
<feature type="compositionally biased region" description="Basic and acidic residues" evidence="8">
    <location>
        <begin position="1301"/>
        <end position="1310"/>
    </location>
</feature>
<dbReference type="EMBL" id="JABXBU010002072">
    <property type="protein sequence ID" value="KAF8777078.1"/>
    <property type="molecule type" value="Genomic_DNA"/>
</dbReference>
<keyword evidence="4" id="KW-0862">Zinc</keyword>
<keyword evidence="1" id="KW-0479">Metal-binding</keyword>
<feature type="domain" description="C2H2-type" evidence="9">
    <location>
        <begin position="1415"/>
        <end position="1443"/>
    </location>
</feature>
<reference evidence="10" key="2">
    <citation type="submission" date="2020-06" db="EMBL/GenBank/DDBJ databases">
        <authorList>
            <person name="Sheffer M."/>
        </authorList>
    </citation>
    <scope>NUCLEOTIDE SEQUENCE</scope>
</reference>
<feature type="compositionally biased region" description="Basic and acidic residues" evidence="8">
    <location>
        <begin position="560"/>
        <end position="569"/>
    </location>
</feature>
<dbReference type="Gene3D" id="3.30.160.60">
    <property type="entry name" value="Classic Zinc Finger"/>
    <property type="match status" value="2"/>
</dbReference>
<protein>
    <submittedName>
        <fullName evidence="10">Zinc finger protein 646 like protein</fullName>
    </submittedName>
</protein>
<evidence type="ECO:0000256" key="8">
    <source>
        <dbReference type="SAM" id="MobiDB-lite"/>
    </source>
</evidence>
<feature type="compositionally biased region" description="Basic and acidic residues" evidence="8">
    <location>
        <begin position="76"/>
        <end position="94"/>
    </location>
</feature>
<organism evidence="10 11">
    <name type="scientific">Argiope bruennichi</name>
    <name type="common">Wasp spider</name>
    <name type="synonym">Aranea bruennichi</name>
    <dbReference type="NCBI Taxonomy" id="94029"/>
    <lineage>
        <taxon>Eukaryota</taxon>
        <taxon>Metazoa</taxon>
        <taxon>Ecdysozoa</taxon>
        <taxon>Arthropoda</taxon>
        <taxon>Chelicerata</taxon>
        <taxon>Arachnida</taxon>
        <taxon>Araneae</taxon>
        <taxon>Araneomorphae</taxon>
        <taxon>Entelegynae</taxon>
        <taxon>Araneoidea</taxon>
        <taxon>Araneidae</taxon>
        <taxon>Argiope</taxon>
    </lineage>
</organism>
<keyword evidence="11" id="KW-1185">Reference proteome</keyword>
<dbReference type="Pfam" id="PF00096">
    <property type="entry name" value="zf-C2H2"/>
    <property type="match status" value="1"/>
</dbReference>
<feature type="domain" description="C2H2-type" evidence="9">
    <location>
        <begin position="1053"/>
        <end position="1080"/>
    </location>
</feature>
<evidence type="ECO:0000313" key="10">
    <source>
        <dbReference type="EMBL" id="KAF8777078.1"/>
    </source>
</evidence>
<evidence type="ECO:0000256" key="1">
    <source>
        <dbReference type="ARBA" id="ARBA00022723"/>
    </source>
</evidence>
<evidence type="ECO:0000256" key="7">
    <source>
        <dbReference type="PROSITE-ProRule" id="PRU00042"/>
    </source>
</evidence>
<evidence type="ECO:0000259" key="9">
    <source>
        <dbReference type="PROSITE" id="PS50157"/>
    </source>
</evidence>